<sequence>MSAWSTRRQLSFVLVFILILILIIVGLIAANRHVDSCTDNLQNQGELDVDCGGPCSKVCALEVSEVKVIWARVFHTRDTLYDVGIYIENPNPFTLISLPYHVRIFDKDLVPIKDVDGATFVNAHERLLIVITNVNLGFRTPQGQPTVTFDPKLEWERLTGLERLPVLTVLNKRLASSTSGVNLSATVRNDSLFEVSDIEADAVVYDASGTAVLVSKSKLSSLLPGGTTDVVFTWPKAPASAAVSADIFVRTDLTR</sequence>
<dbReference type="Proteomes" id="UP000178155">
    <property type="component" value="Unassembled WGS sequence"/>
</dbReference>
<name>A0A1F8H6E2_9BACT</name>
<proteinExistence type="predicted"/>
<evidence type="ECO:0000313" key="3">
    <source>
        <dbReference type="Proteomes" id="UP000178155"/>
    </source>
</evidence>
<protein>
    <submittedName>
        <fullName evidence="2">Uncharacterized protein</fullName>
    </submittedName>
</protein>
<keyword evidence="1" id="KW-1133">Transmembrane helix</keyword>
<evidence type="ECO:0000313" key="2">
    <source>
        <dbReference type="EMBL" id="OGN33142.1"/>
    </source>
</evidence>
<organism evidence="2 3">
    <name type="scientific">Candidatus Yanofskybacteria bacterium RIFCSPLOWO2_02_FULL_47_9b</name>
    <dbReference type="NCBI Taxonomy" id="1802708"/>
    <lineage>
        <taxon>Bacteria</taxon>
        <taxon>Candidatus Yanofskyibacteriota</taxon>
    </lineage>
</organism>
<keyword evidence="1" id="KW-0812">Transmembrane</keyword>
<keyword evidence="1" id="KW-0472">Membrane</keyword>
<dbReference type="AlphaFoldDB" id="A0A1F8H6E2"/>
<feature type="transmembrane region" description="Helical" evidence="1">
    <location>
        <begin position="12"/>
        <end position="30"/>
    </location>
</feature>
<gene>
    <name evidence="2" type="ORF">A3I39_02615</name>
</gene>
<accession>A0A1F8H6E2</accession>
<dbReference type="EMBL" id="MGKW01000037">
    <property type="protein sequence ID" value="OGN33142.1"/>
    <property type="molecule type" value="Genomic_DNA"/>
</dbReference>
<comment type="caution">
    <text evidence="2">The sequence shown here is derived from an EMBL/GenBank/DDBJ whole genome shotgun (WGS) entry which is preliminary data.</text>
</comment>
<reference evidence="2 3" key="1">
    <citation type="journal article" date="2016" name="Nat. Commun.">
        <title>Thousands of microbial genomes shed light on interconnected biogeochemical processes in an aquifer system.</title>
        <authorList>
            <person name="Anantharaman K."/>
            <person name="Brown C.T."/>
            <person name="Hug L.A."/>
            <person name="Sharon I."/>
            <person name="Castelle C.J."/>
            <person name="Probst A.J."/>
            <person name="Thomas B.C."/>
            <person name="Singh A."/>
            <person name="Wilkins M.J."/>
            <person name="Karaoz U."/>
            <person name="Brodie E.L."/>
            <person name="Williams K.H."/>
            <person name="Hubbard S.S."/>
            <person name="Banfield J.F."/>
        </authorList>
    </citation>
    <scope>NUCLEOTIDE SEQUENCE [LARGE SCALE GENOMIC DNA]</scope>
</reference>
<evidence type="ECO:0000256" key="1">
    <source>
        <dbReference type="SAM" id="Phobius"/>
    </source>
</evidence>